<organism evidence="2 3">
    <name type="scientific">Miscanthus lutarioriparius</name>
    <dbReference type="NCBI Taxonomy" id="422564"/>
    <lineage>
        <taxon>Eukaryota</taxon>
        <taxon>Viridiplantae</taxon>
        <taxon>Streptophyta</taxon>
        <taxon>Embryophyta</taxon>
        <taxon>Tracheophyta</taxon>
        <taxon>Spermatophyta</taxon>
        <taxon>Magnoliopsida</taxon>
        <taxon>Liliopsida</taxon>
        <taxon>Poales</taxon>
        <taxon>Poaceae</taxon>
        <taxon>PACMAD clade</taxon>
        <taxon>Panicoideae</taxon>
        <taxon>Andropogonodae</taxon>
        <taxon>Andropogoneae</taxon>
        <taxon>Saccharinae</taxon>
        <taxon>Miscanthus</taxon>
    </lineage>
</organism>
<dbReference type="AlphaFoldDB" id="A0A811MDB6"/>
<dbReference type="InterPro" id="IPR006566">
    <property type="entry name" value="FBD"/>
</dbReference>
<dbReference type="Proteomes" id="UP000604825">
    <property type="component" value="Unassembled WGS sequence"/>
</dbReference>
<evidence type="ECO:0000313" key="3">
    <source>
        <dbReference type="Proteomes" id="UP000604825"/>
    </source>
</evidence>
<reference evidence="2" key="1">
    <citation type="submission" date="2020-10" db="EMBL/GenBank/DDBJ databases">
        <authorList>
            <person name="Han B."/>
            <person name="Lu T."/>
            <person name="Zhao Q."/>
            <person name="Huang X."/>
            <person name="Zhao Y."/>
        </authorList>
    </citation>
    <scope>NUCLEOTIDE SEQUENCE</scope>
</reference>
<feature type="domain" description="FBD" evidence="1">
    <location>
        <begin position="239"/>
        <end position="273"/>
    </location>
</feature>
<dbReference type="PANTHER" id="PTHR34709:SF75">
    <property type="entry name" value="FBD DOMAIN-CONTAINING PROTEIN"/>
    <property type="match status" value="1"/>
</dbReference>
<gene>
    <name evidence="2" type="ORF">NCGR_LOCUS4586</name>
</gene>
<dbReference type="PANTHER" id="PTHR34709">
    <property type="entry name" value="OS10G0396666 PROTEIN"/>
    <property type="match status" value="1"/>
</dbReference>
<evidence type="ECO:0000259" key="1">
    <source>
        <dbReference type="Pfam" id="PF08387"/>
    </source>
</evidence>
<protein>
    <recommendedName>
        <fullName evidence="1">FBD domain-containing protein</fullName>
    </recommendedName>
</protein>
<evidence type="ECO:0000313" key="2">
    <source>
        <dbReference type="EMBL" id="CAD6206959.1"/>
    </source>
</evidence>
<keyword evidence="3" id="KW-1185">Reference proteome</keyword>
<comment type="caution">
    <text evidence="2">The sequence shown here is derived from an EMBL/GenBank/DDBJ whole genome shotgun (WGS) entry which is preliminary data.</text>
</comment>
<dbReference type="InterPro" id="IPR055312">
    <property type="entry name" value="FBL15-like"/>
</dbReference>
<dbReference type="EMBL" id="CAJGYO010000001">
    <property type="protein sequence ID" value="CAD6206959.1"/>
    <property type="molecule type" value="Genomic_DNA"/>
</dbReference>
<dbReference type="OrthoDB" id="690108at2759"/>
<accession>A0A811MDB6</accession>
<name>A0A811MDB6_9POAL</name>
<sequence>MGSLPITLPRSGEFTALESLHLESCCIDLGALLSLCLCLRILNILNINNFRHVNTMIVQSPLLEELGLKINNHDIYCIGIAAPVLKEVTLEVDIAKGFSLSFLAPMVKKLRWGCSYSYVSVGFGQIWRLLSIKERELDDFHVVSLIIMSSANPNGLLDAEWSITQVIAHLPVTAFSVLELDLETERHTFGPMMLCLLRIQPTMQKLKVVLARDKVRVPCPVNCPCEHPINWRSEDVSLANLEVVEIHGLQGEDDEVDFLKIILQCATVLQRLTMTISDDVSPSNNGYKKICSIMKEHPDVECHIMASSSEGVLYP</sequence>
<proteinExistence type="predicted"/>
<dbReference type="Pfam" id="PF08387">
    <property type="entry name" value="FBD"/>
    <property type="match status" value="1"/>
</dbReference>